<dbReference type="Gramene" id="TraesROB_scaffold_052762_01G000100.1">
    <property type="protein sequence ID" value="TraesROB_scaffold_052762_01G000100.1"/>
    <property type="gene ID" value="TraesROB_scaffold_052762_01G000100"/>
</dbReference>
<dbReference type="AlphaFoldDB" id="A0A3B6KBL3"/>
<keyword evidence="3" id="KW-1185">Reference proteome</keyword>
<dbReference type="Gramene" id="TraesCAD_scaffold_040800_01G000100.1">
    <property type="protein sequence ID" value="TraesCAD_scaffold_040800_01G000100.1"/>
    <property type="gene ID" value="TraesCAD_scaffold_040800_01G000100"/>
</dbReference>
<accession>A0A3B6KBL3</accession>
<evidence type="ECO:0000256" key="1">
    <source>
        <dbReference type="SAM" id="MobiDB-lite"/>
    </source>
</evidence>
<evidence type="ECO:0000313" key="3">
    <source>
        <dbReference type="Proteomes" id="UP000019116"/>
    </source>
</evidence>
<proteinExistence type="predicted"/>
<dbReference type="EnsemblPlants" id="TraesCS5A02G017600.1">
    <property type="protein sequence ID" value="TraesCS5A02G017600.1"/>
    <property type="gene ID" value="TraesCS5A02G017600"/>
</dbReference>
<protein>
    <submittedName>
        <fullName evidence="2">Uncharacterized protein</fullName>
    </submittedName>
</protein>
<dbReference type="Gramene" id="TraesWEE_scaffold_014045_01G000100.1">
    <property type="protein sequence ID" value="TraesWEE_scaffold_014045_01G000100.1"/>
    <property type="gene ID" value="TraesWEE_scaffold_014045_01G000100"/>
</dbReference>
<dbReference type="OrthoDB" id="682240at2759"/>
<evidence type="ECO:0000313" key="2">
    <source>
        <dbReference type="EnsemblPlants" id="TraesCS5A02G017600.1"/>
    </source>
</evidence>
<dbReference type="Proteomes" id="UP000019116">
    <property type="component" value="Chromosome 5A"/>
</dbReference>
<sequence>MKNLLHYKLKLRYDQVTTKRIEKENSSTNLQNTLLQRSSPNNTQGGRLIVISPNALIQATTKNSQMFEAMLHAC</sequence>
<feature type="compositionally biased region" description="Polar residues" evidence="1">
    <location>
        <begin position="26"/>
        <end position="45"/>
    </location>
</feature>
<feature type="region of interest" description="Disordered" evidence="1">
    <location>
        <begin position="24"/>
        <end position="45"/>
    </location>
</feature>
<reference evidence="2" key="1">
    <citation type="submission" date="2018-08" db="EMBL/GenBank/DDBJ databases">
        <authorList>
            <person name="Rossello M."/>
        </authorList>
    </citation>
    <scope>NUCLEOTIDE SEQUENCE [LARGE SCALE GENOMIC DNA]</scope>
    <source>
        <strain evidence="2">cv. Chinese Spring</strain>
    </source>
</reference>
<name>A0A3B6KBL3_WHEAT</name>
<dbReference type="Gramene" id="TraesCS5A02G017600.1">
    <property type="protein sequence ID" value="TraesCS5A02G017600.1"/>
    <property type="gene ID" value="TraesCS5A02G017600"/>
</dbReference>
<dbReference type="Gramene" id="TraesCLE_scaffold_015734_01G000100.1">
    <property type="protein sequence ID" value="TraesCLE_scaffold_015734_01G000100.1"/>
    <property type="gene ID" value="TraesCLE_scaffold_015734_01G000100"/>
</dbReference>
<organism evidence="2">
    <name type="scientific">Triticum aestivum</name>
    <name type="common">Wheat</name>
    <dbReference type="NCBI Taxonomy" id="4565"/>
    <lineage>
        <taxon>Eukaryota</taxon>
        <taxon>Viridiplantae</taxon>
        <taxon>Streptophyta</taxon>
        <taxon>Embryophyta</taxon>
        <taxon>Tracheophyta</taxon>
        <taxon>Spermatophyta</taxon>
        <taxon>Magnoliopsida</taxon>
        <taxon>Liliopsida</taxon>
        <taxon>Poales</taxon>
        <taxon>Poaceae</taxon>
        <taxon>BOP clade</taxon>
        <taxon>Pooideae</taxon>
        <taxon>Triticodae</taxon>
        <taxon>Triticeae</taxon>
        <taxon>Triticinae</taxon>
        <taxon>Triticum</taxon>
    </lineage>
</organism>
<reference evidence="2" key="2">
    <citation type="submission" date="2018-10" db="UniProtKB">
        <authorList>
            <consortium name="EnsemblPlants"/>
        </authorList>
    </citation>
    <scope>IDENTIFICATION</scope>
</reference>